<evidence type="ECO:0000313" key="1">
    <source>
        <dbReference type="EMBL" id="CAH9089310.1"/>
    </source>
</evidence>
<dbReference type="AlphaFoldDB" id="A0A9P0Z7G8"/>
<dbReference type="EMBL" id="CAMAPE010000020">
    <property type="protein sequence ID" value="CAH9089310.1"/>
    <property type="molecule type" value="Genomic_DNA"/>
</dbReference>
<sequence length="151" mass="17489">MKLLASFSLFMIVNKYGPNYSPSSQNISTSLQEYPCMTIYIYTFFSSLVQVMEARCKIFSSPLVIFYNSGIGYGAGSTMDYSEEFHTFLNIKLLCRVMEIRMCTLHMGEDSHSEIRYILFGIRDRFVSFQALFVFFELYMNLEAGRTVRAL</sequence>
<name>A0A9P0Z7G8_CUSEU</name>
<accession>A0A9P0Z7G8</accession>
<dbReference type="Proteomes" id="UP001152484">
    <property type="component" value="Unassembled WGS sequence"/>
</dbReference>
<gene>
    <name evidence="1" type="ORF">CEURO_LOCUS10858</name>
</gene>
<comment type="caution">
    <text evidence="1">The sequence shown here is derived from an EMBL/GenBank/DDBJ whole genome shotgun (WGS) entry which is preliminary data.</text>
</comment>
<evidence type="ECO:0000313" key="2">
    <source>
        <dbReference type="Proteomes" id="UP001152484"/>
    </source>
</evidence>
<proteinExistence type="predicted"/>
<protein>
    <submittedName>
        <fullName evidence="1">Uncharacterized protein</fullName>
    </submittedName>
</protein>
<keyword evidence="2" id="KW-1185">Reference proteome</keyword>
<reference evidence="1" key="1">
    <citation type="submission" date="2022-07" db="EMBL/GenBank/DDBJ databases">
        <authorList>
            <person name="Macas J."/>
            <person name="Novak P."/>
            <person name="Neumann P."/>
        </authorList>
    </citation>
    <scope>NUCLEOTIDE SEQUENCE</scope>
</reference>
<organism evidence="1 2">
    <name type="scientific">Cuscuta europaea</name>
    <name type="common">European dodder</name>
    <dbReference type="NCBI Taxonomy" id="41803"/>
    <lineage>
        <taxon>Eukaryota</taxon>
        <taxon>Viridiplantae</taxon>
        <taxon>Streptophyta</taxon>
        <taxon>Embryophyta</taxon>
        <taxon>Tracheophyta</taxon>
        <taxon>Spermatophyta</taxon>
        <taxon>Magnoliopsida</taxon>
        <taxon>eudicotyledons</taxon>
        <taxon>Gunneridae</taxon>
        <taxon>Pentapetalae</taxon>
        <taxon>asterids</taxon>
        <taxon>lamiids</taxon>
        <taxon>Solanales</taxon>
        <taxon>Convolvulaceae</taxon>
        <taxon>Cuscuteae</taxon>
        <taxon>Cuscuta</taxon>
        <taxon>Cuscuta subgen. Cuscuta</taxon>
    </lineage>
</organism>